<dbReference type="EMBL" id="CAJHIQ010000022">
    <property type="protein sequence ID" value="CAD6492986.1"/>
    <property type="molecule type" value="Genomic_DNA"/>
</dbReference>
<dbReference type="InterPro" id="IPR003439">
    <property type="entry name" value="ABC_transporter-like_ATP-bd"/>
</dbReference>
<dbReference type="InterPro" id="IPR017911">
    <property type="entry name" value="MacB-like_ATP-bd"/>
</dbReference>
<dbReference type="FunFam" id="3.40.50.300:FF:000032">
    <property type="entry name" value="Export ABC transporter ATP-binding protein"/>
    <property type="match status" value="1"/>
</dbReference>
<dbReference type="Gene3D" id="3.40.50.300">
    <property type="entry name" value="P-loop containing nucleotide triphosphate hydrolases"/>
    <property type="match status" value="1"/>
</dbReference>
<accession>A0A811T6K1</accession>
<evidence type="ECO:0000256" key="2">
    <source>
        <dbReference type="ARBA" id="ARBA00022741"/>
    </source>
</evidence>
<dbReference type="InterPro" id="IPR017871">
    <property type="entry name" value="ABC_transporter-like_CS"/>
</dbReference>
<dbReference type="InterPro" id="IPR015854">
    <property type="entry name" value="ABC_transpr_LolD-like"/>
</dbReference>
<dbReference type="PANTHER" id="PTHR24220:SF86">
    <property type="entry name" value="ABC TRANSPORTER ABCH.1"/>
    <property type="match status" value="1"/>
</dbReference>
<gene>
    <name evidence="5" type="ORF">DIAAKJNI_00428</name>
</gene>
<dbReference type="PANTHER" id="PTHR24220">
    <property type="entry name" value="IMPORT ATP-BINDING PROTEIN"/>
    <property type="match status" value="1"/>
</dbReference>
<organism evidence="5 6">
    <name type="scientific">Candidatus Argoarchaeum ethanivorans</name>
    <dbReference type="NCBI Taxonomy" id="2608793"/>
    <lineage>
        <taxon>Archaea</taxon>
        <taxon>Methanobacteriati</taxon>
        <taxon>Methanobacteriota</taxon>
        <taxon>Stenosarchaea group</taxon>
        <taxon>Methanomicrobia</taxon>
        <taxon>Methanosarcinales</taxon>
        <taxon>Methanosarcinales incertae sedis</taxon>
        <taxon>GOM Arc I cluster</taxon>
        <taxon>Candidatus Argoarchaeum</taxon>
    </lineage>
</organism>
<name>A0A811T6K1_9EURY</name>
<evidence type="ECO:0000313" key="5">
    <source>
        <dbReference type="EMBL" id="CAD6492986.1"/>
    </source>
</evidence>
<keyword evidence="2" id="KW-0547">Nucleotide-binding</keyword>
<dbReference type="CDD" id="cd03255">
    <property type="entry name" value="ABC_MJ0796_LolCDE_FtsE"/>
    <property type="match status" value="1"/>
</dbReference>
<sequence length="223" mass="24491">MNILKIEDLFKSYSLGRLDIPVLHDINLAVDAGEFAAIMGPSGSGKSTLMNLIGCLDRPTSGKITIGGEDISLLAETDLARIRGERVGFVFQTFNLISRLTALKNVELPMVYQDISRGERLKRAAELLEMLGLTDRADHKPPELSGGQRQRVAIARALANEPDILLADEPTGNLDSKTGLEIMQIFNDLHSEGRTIIMVTHDRALAENCDRIIRLKDGGIEDE</sequence>
<evidence type="ECO:0000256" key="1">
    <source>
        <dbReference type="ARBA" id="ARBA00022448"/>
    </source>
</evidence>
<comment type="caution">
    <text evidence="5">The sequence shown here is derived from an EMBL/GenBank/DDBJ whole genome shotgun (WGS) entry which is preliminary data.</text>
</comment>
<reference evidence="5" key="1">
    <citation type="submission" date="2020-10" db="EMBL/GenBank/DDBJ databases">
        <authorList>
            <person name="Hahn C.J."/>
            <person name="Laso-Perez R."/>
            <person name="Vulcano F."/>
            <person name="Vaziourakis K.-M."/>
            <person name="Stokke R."/>
            <person name="Steen I.H."/>
            <person name="Teske A."/>
            <person name="Boetius A."/>
            <person name="Liebeke M."/>
            <person name="Amann R."/>
            <person name="Knittel K."/>
        </authorList>
    </citation>
    <scope>NUCLEOTIDE SEQUENCE</scope>
    <source>
        <strain evidence="5">Gfbio:e3339647-f889-4370-9287-4fb5cb688e4c:AG392M11_GoMArc1</strain>
    </source>
</reference>
<dbReference type="GO" id="GO:0022857">
    <property type="term" value="F:transmembrane transporter activity"/>
    <property type="evidence" value="ECO:0007669"/>
    <property type="project" value="TreeGrafter"/>
</dbReference>
<dbReference type="GO" id="GO:0098796">
    <property type="term" value="C:membrane protein complex"/>
    <property type="evidence" value="ECO:0007669"/>
    <property type="project" value="UniProtKB-ARBA"/>
</dbReference>
<dbReference type="InterPro" id="IPR003593">
    <property type="entry name" value="AAA+_ATPase"/>
</dbReference>
<dbReference type="PROSITE" id="PS00211">
    <property type="entry name" value="ABC_TRANSPORTER_1"/>
    <property type="match status" value="1"/>
</dbReference>
<dbReference type="GO" id="GO:0005524">
    <property type="term" value="F:ATP binding"/>
    <property type="evidence" value="ECO:0007669"/>
    <property type="project" value="UniProtKB-KW"/>
</dbReference>
<dbReference type="SUPFAM" id="SSF52540">
    <property type="entry name" value="P-loop containing nucleoside triphosphate hydrolases"/>
    <property type="match status" value="1"/>
</dbReference>
<dbReference type="Proteomes" id="UP000639006">
    <property type="component" value="Unassembled WGS sequence"/>
</dbReference>
<evidence type="ECO:0000313" key="6">
    <source>
        <dbReference type="Proteomes" id="UP000639006"/>
    </source>
</evidence>
<evidence type="ECO:0000259" key="4">
    <source>
        <dbReference type="PROSITE" id="PS50893"/>
    </source>
</evidence>
<keyword evidence="3 5" id="KW-0067">ATP-binding</keyword>
<proteinExistence type="predicted"/>
<dbReference type="GO" id="GO:0005886">
    <property type="term" value="C:plasma membrane"/>
    <property type="evidence" value="ECO:0007669"/>
    <property type="project" value="TreeGrafter"/>
</dbReference>
<evidence type="ECO:0000256" key="3">
    <source>
        <dbReference type="ARBA" id="ARBA00022840"/>
    </source>
</evidence>
<dbReference type="AlphaFoldDB" id="A0A811T6K1"/>
<dbReference type="InterPro" id="IPR027417">
    <property type="entry name" value="P-loop_NTPase"/>
</dbReference>
<feature type="domain" description="ABC transporter" evidence="4">
    <location>
        <begin position="4"/>
        <end position="223"/>
    </location>
</feature>
<dbReference type="PROSITE" id="PS50893">
    <property type="entry name" value="ABC_TRANSPORTER_2"/>
    <property type="match status" value="1"/>
</dbReference>
<dbReference type="SMART" id="SM00382">
    <property type="entry name" value="AAA"/>
    <property type="match status" value="1"/>
</dbReference>
<protein>
    <submittedName>
        <fullName evidence="5">Putative ABC transporter ATP-binding protein</fullName>
    </submittedName>
</protein>
<keyword evidence="1" id="KW-0813">Transport</keyword>
<dbReference type="Pfam" id="PF00005">
    <property type="entry name" value="ABC_tran"/>
    <property type="match status" value="1"/>
</dbReference>
<dbReference type="GO" id="GO:0016887">
    <property type="term" value="F:ATP hydrolysis activity"/>
    <property type="evidence" value="ECO:0007669"/>
    <property type="project" value="InterPro"/>
</dbReference>